<evidence type="ECO:0000313" key="1">
    <source>
        <dbReference type="EMBL" id="CAF9906605.1"/>
    </source>
</evidence>
<name>A0A8H3I7W6_9LECA</name>
<gene>
    <name evidence="1" type="ORF">ALECFALPRED_002457</name>
</gene>
<organism evidence="1 2">
    <name type="scientific">Alectoria fallacina</name>
    <dbReference type="NCBI Taxonomy" id="1903189"/>
    <lineage>
        <taxon>Eukaryota</taxon>
        <taxon>Fungi</taxon>
        <taxon>Dikarya</taxon>
        <taxon>Ascomycota</taxon>
        <taxon>Pezizomycotina</taxon>
        <taxon>Lecanoromycetes</taxon>
        <taxon>OSLEUM clade</taxon>
        <taxon>Lecanoromycetidae</taxon>
        <taxon>Lecanorales</taxon>
        <taxon>Lecanorineae</taxon>
        <taxon>Parmeliaceae</taxon>
        <taxon>Alectoria</taxon>
    </lineage>
</organism>
<comment type="caution">
    <text evidence="1">The sequence shown here is derived from an EMBL/GenBank/DDBJ whole genome shotgun (WGS) entry which is preliminary data.</text>
</comment>
<dbReference type="OrthoDB" id="4501419at2759"/>
<evidence type="ECO:0000313" key="2">
    <source>
        <dbReference type="Proteomes" id="UP000664203"/>
    </source>
</evidence>
<keyword evidence="2" id="KW-1185">Reference proteome</keyword>
<sequence length="233" mass="25738">MRSLTSSSITATFLADKPFLSFSTCPLSTLAMSALFSPKVPSRAKAASLLPAEIWLKIFPLSLSTTPTYHLARVLTATPRGHATELRCAVELIALTSPLAHLDDEQDVPTTSKFFTVTVSDSENVGRGTFFPHCVFDQVTVPDVIAHLQDEVCGVCNGENGHTICPGCSRRIAQKFDAFMGCGVDLACPLCLGLDFMRRDKELLRAYYWDGLPEEEEKARSLRFRKRLEELGY</sequence>
<protein>
    <submittedName>
        <fullName evidence="1">Uncharacterized protein</fullName>
    </submittedName>
</protein>
<dbReference type="Proteomes" id="UP000664203">
    <property type="component" value="Unassembled WGS sequence"/>
</dbReference>
<dbReference type="EMBL" id="CAJPDR010000017">
    <property type="protein sequence ID" value="CAF9906605.1"/>
    <property type="molecule type" value="Genomic_DNA"/>
</dbReference>
<dbReference type="AlphaFoldDB" id="A0A8H3I7W6"/>
<accession>A0A8H3I7W6</accession>
<proteinExistence type="predicted"/>
<reference evidence="1" key="1">
    <citation type="submission" date="2021-03" db="EMBL/GenBank/DDBJ databases">
        <authorList>
            <person name="Tagirdzhanova G."/>
        </authorList>
    </citation>
    <scope>NUCLEOTIDE SEQUENCE</scope>
</reference>